<sequence length="203" mass="23969">MKKNLSQENILNQTFKELEKYDNIIAYDVESEDLTKLCQAMSAEYMMLDLRVSNELKDKFLKYYNVTSLPCIISYNVIIYNDENFEKNMGLASKKKKESIYRKINSIINKDGVTLFIKGTPERPECGYTRQLIELLNKYNFIDGRNYNYFNIFMDNDIREELKIINQWPTFPQIYIKGIFEGGLDILKQMDKEGILENKLKGK</sequence>
<dbReference type="InterPro" id="IPR002109">
    <property type="entry name" value="Glutaredoxin"/>
</dbReference>
<dbReference type="PANTHER" id="PTHR10293">
    <property type="entry name" value="GLUTAREDOXIN FAMILY MEMBER"/>
    <property type="match status" value="1"/>
</dbReference>
<reference evidence="3 4" key="1">
    <citation type="submission" date="2019-01" db="EMBL/GenBank/DDBJ databases">
        <title>Genomes sequencing and comparative genomics of infectious freshwater microsporidia, Cucumispora dikerogammari and Thelohania contejeani.</title>
        <authorList>
            <person name="Cormier A."/>
            <person name="Giraud I."/>
            <person name="Wattier R."/>
            <person name="Teixeira M."/>
            <person name="Grandjean F."/>
            <person name="Rigaud T."/>
            <person name="Cordaux R."/>
        </authorList>
    </citation>
    <scope>NUCLEOTIDE SEQUENCE [LARGE SCALE GENOMIC DNA]</scope>
    <source>
        <strain evidence="3">T1</strain>
        <tissue evidence="3">Spores</tissue>
    </source>
</reference>
<dbReference type="Proteomes" id="UP001516464">
    <property type="component" value="Unassembled WGS sequence"/>
</dbReference>
<keyword evidence="1" id="KW-0676">Redox-active center</keyword>
<organism evidence="3 4">
    <name type="scientific">Astathelohania contejeani</name>
    <dbReference type="NCBI Taxonomy" id="164912"/>
    <lineage>
        <taxon>Eukaryota</taxon>
        <taxon>Fungi</taxon>
        <taxon>Fungi incertae sedis</taxon>
        <taxon>Microsporidia</taxon>
        <taxon>Astathelohaniidae</taxon>
        <taxon>Astathelohania</taxon>
    </lineage>
</organism>
<dbReference type="Gene3D" id="3.40.30.10">
    <property type="entry name" value="Glutaredoxin"/>
    <property type="match status" value="1"/>
</dbReference>
<dbReference type="InterPro" id="IPR036249">
    <property type="entry name" value="Thioredoxin-like_sf"/>
</dbReference>
<accession>A0ABQ7HZK1</accession>
<evidence type="ECO:0000313" key="4">
    <source>
        <dbReference type="Proteomes" id="UP001516464"/>
    </source>
</evidence>
<dbReference type="InterPro" id="IPR004480">
    <property type="entry name" value="Monothiol_GRX-rel"/>
</dbReference>
<keyword evidence="4" id="KW-1185">Reference proteome</keyword>
<evidence type="ECO:0000259" key="2">
    <source>
        <dbReference type="Pfam" id="PF00462"/>
    </source>
</evidence>
<dbReference type="PROSITE" id="PS51354">
    <property type="entry name" value="GLUTAREDOXIN_2"/>
    <property type="match status" value="1"/>
</dbReference>
<protein>
    <submittedName>
        <fullName evidence="3">Monothiol glutaredoxin-4</fullName>
    </submittedName>
</protein>
<name>A0ABQ7HZK1_9MICR</name>
<comment type="caution">
    <text evidence="3">The sequence shown here is derived from an EMBL/GenBank/DDBJ whole genome shotgun (WGS) entry which is preliminary data.</text>
</comment>
<proteinExistence type="predicted"/>
<gene>
    <name evidence="3" type="primary">grx4</name>
    <name evidence="3" type="ORF">TCON_1174</name>
</gene>
<evidence type="ECO:0000256" key="1">
    <source>
        <dbReference type="ARBA" id="ARBA00023284"/>
    </source>
</evidence>
<dbReference type="PANTHER" id="PTHR10293:SF16">
    <property type="entry name" value="GLUTAREDOXIN-RELATED PROTEIN 5, MITOCHONDRIAL"/>
    <property type="match status" value="1"/>
</dbReference>
<dbReference type="Pfam" id="PF00462">
    <property type="entry name" value="Glutaredoxin"/>
    <property type="match status" value="1"/>
</dbReference>
<dbReference type="SUPFAM" id="SSF52833">
    <property type="entry name" value="Thioredoxin-like"/>
    <property type="match status" value="1"/>
</dbReference>
<feature type="domain" description="Glutaredoxin" evidence="2">
    <location>
        <begin position="113"/>
        <end position="178"/>
    </location>
</feature>
<evidence type="ECO:0000313" key="3">
    <source>
        <dbReference type="EMBL" id="KAF7683620.1"/>
    </source>
</evidence>
<dbReference type="EMBL" id="SBIQ01000068">
    <property type="protein sequence ID" value="KAF7683620.1"/>
    <property type="molecule type" value="Genomic_DNA"/>
</dbReference>